<keyword evidence="2" id="KW-1185">Reference proteome</keyword>
<comment type="caution">
    <text evidence="1">The sequence shown here is derived from an EMBL/GenBank/DDBJ whole genome shotgun (WGS) entry which is preliminary data.</text>
</comment>
<gene>
    <name evidence="1" type="ORF">BJ554DRAFT_5965</name>
</gene>
<dbReference type="EMBL" id="JAEFCI010003132">
    <property type="protein sequence ID" value="KAG5461787.1"/>
    <property type="molecule type" value="Genomic_DNA"/>
</dbReference>
<protein>
    <submittedName>
        <fullName evidence="1">Uncharacterized protein</fullName>
    </submittedName>
</protein>
<proteinExistence type="predicted"/>
<evidence type="ECO:0000313" key="1">
    <source>
        <dbReference type="EMBL" id="KAG5461787.1"/>
    </source>
</evidence>
<accession>A0A8H7ZYN1</accession>
<organism evidence="1 2">
    <name type="scientific">Olpidium bornovanus</name>
    <dbReference type="NCBI Taxonomy" id="278681"/>
    <lineage>
        <taxon>Eukaryota</taxon>
        <taxon>Fungi</taxon>
        <taxon>Fungi incertae sedis</taxon>
        <taxon>Olpidiomycota</taxon>
        <taxon>Olpidiomycotina</taxon>
        <taxon>Olpidiomycetes</taxon>
        <taxon>Olpidiales</taxon>
        <taxon>Olpidiaceae</taxon>
        <taxon>Olpidium</taxon>
    </lineage>
</organism>
<dbReference type="AlphaFoldDB" id="A0A8H7ZYN1"/>
<dbReference type="Proteomes" id="UP000673691">
    <property type="component" value="Unassembled WGS sequence"/>
</dbReference>
<name>A0A8H7ZYN1_9FUNG</name>
<reference evidence="1 2" key="1">
    <citation type="journal article" name="Sci. Rep.">
        <title>Genome-scale phylogenetic analyses confirm Olpidium as the closest living zoosporic fungus to the non-flagellated, terrestrial fungi.</title>
        <authorList>
            <person name="Chang Y."/>
            <person name="Rochon D."/>
            <person name="Sekimoto S."/>
            <person name="Wang Y."/>
            <person name="Chovatia M."/>
            <person name="Sandor L."/>
            <person name="Salamov A."/>
            <person name="Grigoriev I.V."/>
            <person name="Stajich J.E."/>
            <person name="Spatafora J.W."/>
        </authorList>
    </citation>
    <scope>NUCLEOTIDE SEQUENCE [LARGE SCALE GENOMIC DNA]</scope>
    <source>
        <strain evidence="1">S191</strain>
    </source>
</reference>
<sequence>MDQSNDCAAIYLGNEGCTEGRLLFLERAGFYGEEFPFGLATFTLCCSEDLLRQIFSAAGASHH</sequence>
<evidence type="ECO:0000313" key="2">
    <source>
        <dbReference type="Proteomes" id="UP000673691"/>
    </source>
</evidence>